<dbReference type="FunFam" id="3.40.50.300:FF:000221">
    <property type="entry name" value="Multidrug ABC transporter ATP-binding protein"/>
    <property type="match status" value="1"/>
</dbReference>
<dbReference type="PROSITE" id="PS00211">
    <property type="entry name" value="ABC_TRANSPORTER_1"/>
    <property type="match status" value="1"/>
</dbReference>
<feature type="transmembrane region" description="Helical" evidence="9">
    <location>
        <begin position="235"/>
        <end position="258"/>
    </location>
</feature>
<evidence type="ECO:0000256" key="2">
    <source>
        <dbReference type="ARBA" id="ARBA00022448"/>
    </source>
</evidence>
<dbReference type="Pfam" id="PF00005">
    <property type="entry name" value="ABC_tran"/>
    <property type="match status" value="1"/>
</dbReference>
<dbReference type="Proteomes" id="UP000637359">
    <property type="component" value="Unassembled WGS sequence"/>
</dbReference>
<name>A0A923RIK6_9BACI</name>
<sequence>MKTVFSYLKPYKLPAIVAFLLMLVELAVELLLPFFLGKMINDGVINQDLNNIVMWGSIMIGLALFSFISGIINSFYSSHVSWGFAHDLRERLFRKIQEFSFANLNRFPTSHLMTLFTNDVRQIQNTIFMGLRIMAKAPLITIGGVIMAFIVNPKLAVIFIITVPLLIVFLLWVLKIASKMFNRVQNSIDHVNRVMQENLAGMRLIKAFFRRDHEENRFTDSNTNLRDTTRKTFRFVEASTPILLFVMNLSIIFILWFGNIQSVAGTAEVGDVVAIVNYAMRVAMAISMFSFIIMAISRTKASAERISEVLEEKVDLLDSEDATEEQSVTNGKVEFKDVSFHYPTSREPVIRNLSFTVQPGEKLAIIGATGSGKSSLFQLIPRLYDVTGGAIFIDDKPITSYKLDALRKTIGYVPQSPLLFSGPIIDNISWGKENATQEQIIKAAKDAQIHETIMELPNQYQTEIGQKGVNLSGGQKQRISIARALIRKPKILMLDDSTSALDLATEAKLLDAIQDDLNTLFIITQKVSTAMNADRILLLDEGKMLYIGTHEELLLKSELYRKIVESQFGKEYLNVH</sequence>
<feature type="transmembrane region" description="Helical" evidence="9">
    <location>
        <begin position="278"/>
        <end position="296"/>
    </location>
</feature>
<evidence type="ECO:0000313" key="12">
    <source>
        <dbReference type="EMBL" id="MBC5637265.1"/>
    </source>
</evidence>
<keyword evidence="3" id="KW-1003">Cell membrane</keyword>
<keyword evidence="13" id="KW-1185">Reference proteome</keyword>
<keyword evidence="4 9" id="KW-0812">Transmembrane</keyword>
<evidence type="ECO:0000256" key="1">
    <source>
        <dbReference type="ARBA" id="ARBA00004651"/>
    </source>
</evidence>
<dbReference type="GO" id="GO:0016887">
    <property type="term" value="F:ATP hydrolysis activity"/>
    <property type="evidence" value="ECO:0007669"/>
    <property type="project" value="InterPro"/>
</dbReference>
<dbReference type="InterPro" id="IPR003439">
    <property type="entry name" value="ABC_transporter-like_ATP-bd"/>
</dbReference>
<feature type="domain" description="ABC transporter" evidence="10">
    <location>
        <begin position="333"/>
        <end position="566"/>
    </location>
</feature>
<dbReference type="CDD" id="cd18548">
    <property type="entry name" value="ABC_6TM_Tm287_like"/>
    <property type="match status" value="1"/>
</dbReference>
<evidence type="ECO:0000256" key="7">
    <source>
        <dbReference type="ARBA" id="ARBA00022989"/>
    </source>
</evidence>
<accession>A0A923RIK6</accession>
<dbReference type="InterPro" id="IPR027417">
    <property type="entry name" value="P-loop_NTPase"/>
</dbReference>
<reference evidence="12" key="1">
    <citation type="submission" date="2020-08" db="EMBL/GenBank/DDBJ databases">
        <title>Genome public.</title>
        <authorList>
            <person name="Liu C."/>
            <person name="Sun Q."/>
        </authorList>
    </citation>
    <scope>NUCLEOTIDE SEQUENCE</scope>
    <source>
        <strain evidence="12">BX22</strain>
    </source>
</reference>
<feature type="transmembrane region" description="Helical" evidence="9">
    <location>
        <begin position="131"/>
        <end position="150"/>
    </location>
</feature>
<comment type="caution">
    <text evidence="12">The sequence shown here is derived from an EMBL/GenBank/DDBJ whole genome shotgun (WGS) entry which is preliminary data.</text>
</comment>
<dbReference type="Gene3D" id="3.40.50.300">
    <property type="entry name" value="P-loop containing nucleotide triphosphate hydrolases"/>
    <property type="match status" value="1"/>
</dbReference>
<dbReference type="GO" id="GO:0005886">
    <property type="term" value="C:plasma membrane"/>
    <property type="evidence" value="ECO:0007669"/>
    <property type="project" value="UniProtKB-SubCell"/>
</dbReference>
<dbReference type="InterPro" id="IPR017871">
    <property type="entry name" value="ABC_transporter-like_CS"/>
</dbReference>
<dbReference type="PANTHER" id="PTHR43394:SF1">
    <property type="entry name" value="ATP-BINDING CASSETTE SUB-FAMILY B MEMBER 10, MITOCHONDRIAL"/>
    <property type="match status" value="1"/>
</dbReference>
<dbReference type="SUPFAM" id="SSF90123">
    <property type="entry name" value="ABC transporter transmembrane region"/>
    <property type="match status" value="1"/>
</dbReference>
<keyword evidence="8 9" id="KW-0472">Membrane</keyword>
<dbReference type="PANTHER" id="PTHR43394">
    <property type="entry name" value="ATP-DEPENDENT PERMEASE MDL1, MITOCHONDRIAL"/>
    <property type="match status" value="1"/>
</dbReference>
<proteinExistence type="predicted"/>
<feature type="transmembrane region" description="Helical" evidence="9">
    <location>
        <begin position="156"/>
        <end position="174"/>
    </location>
</feature>
<dbReference type="GO" id="GO:0015421">
    <property type="term" value="F:ABC-type oligopeptide transporter activity"/>
    <property type="evidence" value="ECO:0007669"/>
    <property type="project" value="TreeGrafter"/>
</dbReference>
<evidence type="ECO:0000259" key="11">
    <source>
        <dbReference type="PROSITE" id="PS50929"/>
    </source>
</evidence>
<evidence type="ECO:0000256" key="9">
    <source>
        <dbReference type="SAM" id="Phobius"/>
    </source>
</evidence>
<dbReference type="SUPFAM" id="SSF52540">
    <property type="entry name" value="P-loop containing nucleoside triphosphate hydrolases"/>
    <property type="match status" value="1"/>
</dbReference>
<dbReference type="InterPro" id="IPR036640">
    <property type="entry name" value="ABC1_TM_sf"/>
</dbReference>
<organism evidence="12 13">
    <name type="scientific">Ornithinibacillus hominis</name>
    <dbReference type="NCBI Taxonomy" id="2763055"/>
    <lineage>
        <taxon>Bacteria</taxon>
        <taxon>Bacillati</taxon>
        <taxon>Bacillota</taxon>
        <taxon>Bacilli</taxon>
        <taxon>Bacillales</taxon>
        <taxon>Bacillaceae</taxon>
        <taxon>Ornithinibacillus</taxon>
    </lineage>
</organism>
<keyword evidence="5" id="KW-0547">Nucleotide-binding</keyword>
<evidence type="ECO:0000256" key="6">
    <source>
        <dbReference type="ARBA" id="ARBA00022840"/>
    </source>
</evidence>
<dbReference type="InterPro" id="IPR011527">
    <property type="entry name" value="ABC1_TM_dom"/>
</dbReference>
<dbReference type="AlphaFoldDB" id="A0A923RIK6"/>
<dbReference type="PROSITE" id="PS50929">
    <property type="entry name" value="ABC_TM1F"/>
    <property type="match status" value="1"/>
</dbReference>
<keyword evidence="7 9" id="KW-1133">Transmembrane helix</keyword>
<evidence type="ECO:0000313" key="13">
    <source>
        <dbReference type="Proteomes" id="UP000637359"/>
    </source>
</evidence>
<dbReference type="RefSeq" id="WP_186869978.1">
    <property type="nucleotide sequence ID" value="NZ_JACOOL010000007.1"/>
</dbReference>
<keyword evidence="6 12" id="KW-0067">ATP-binding</keyword>
<dbReference type="Pfam" id="PF00664">
    <property type="entry name" value="ABC_membrane"/>
    <property type="match status" value="1"/>
</dbReference>
<dbReference type="InterPro" id="IPR003593">
    <property type="entry name" value="AAA+_ATPase"/>
</dbReference>
<feature type="transmembrane region" description="Helical" evidence="9">
    <location>
        <begin position="12"/>
        <end position="32"/>
    </location>
</feature>
<dbReference type="InterPro" id="IPR039421">
    <property type="entry name" value="Type_1_exporter"/>
</dbReference>
<keyword evidence="2" id="KW-0813">Transport</keyword>
<feature type="transmembrane region" description="Helical" evidence="9">
    <location>
        <begin position="52"/>
        <end position="76"/>
    </location>
</feature>
<feature type="domain" description="ABC transmembrane type-1" evidence="11">
    <location>
        <begin position="16"/>
        <end position="298"/>
    </location>
</feature>
<gene>
    <name evidence="12" type="ORF">H8S33_10660</name>
</gene>
<dbReference type="GO" id="GO:0005524">
    <property type="term" value="F:ATP binding"/>
    <property type="evidence" value="ECO:0007669"/>
    <property type="project" value="UniProtKB-KW"/>
</dbReference>
<dbReference type="SMART" id="SM00382">
    <property type="entry name" value="AAA"/>
    <property type="match status" value="1"/>
</dbReference>
<dbReference type="PROSITE" id="PS50893">
    <property type="entry name" value="ABC_TRANSPORTER_2"/>
    <property type="match status" value="1"/>
</dbReference>
<evidence type="ECO:0000256" key="3">
    <source>
        <dbReference type="ARBA" id="ARBA00022475"/>
    </source>
</evidence>
<dbReference type="EMBL" id="JACOOL010000007">
    <property type="protein sequence ID" value="MBC5637265.1"/>
    <property type="molecule type" value="Genomic_DNA"/>
</dbReference>
<evidence type="ECO:0000259" key="10">
    <source>
        <dbReference type="PROSITE" id="PS50893"/>
    </source>
</evidence>
<evidence type="ECO:0000256" key="5">
    <source>
        <dbReference type="ARBA" id="ARBA00022741"/>
    </source>
</evidence>
<evidence type="ECO:0000256" key="8">
    <source>
        <dbReference type="ARBA" id="ARBA00023136"/>
    </source>
</evidence>
<comment type="subcellular location">
    <subcellularLocation>
        <location evidence="1">Cell membrane</location>
        <topology evidence="1">Multi-pass membrane protein</topology>
    </subcellularLocation>
</comment>
<protein>
    <submittedName>
        <fullName evidence="12">ABC transporter ATP-binding protein</fullName>
    </submittedName>
</protein>
<evidence type="ECO:0000256" key="4">
    <source>
        <dbReference type="ARBA" id="ARBA00022692"/>
    </source>
</evidence>
<dbReference type="Gene3D" id="1.20.1560.10">
    <property type="entry name" value="ABC transporter type 1, transmembrane domain"/>
    <property type="match status" value="1"/>
</dbReference>